<dbReference type="GO" id="GO:0008815">
    <property type="term" value="F:citrate (pro-3S)-lyase activity"/>
    <property type="evidence" value="ECO:0007669"/>
    <property type="project" value="UniProtKB-EC"/>
</dbReference>
<evidence type="ECO:0000313" key="7">
    <source>
        <dbReference type="EMBL" id="CQR72232.1"/>
    </source>
</evidence>
<evidence type="ECO:0000256" key="2">
    <source>
        <dbReference type="ARBA" id="ARBA00022723"/>
    </source>
</evidence>
<accession>A0A0U1KXT8</accession>
<reference evidence="8" key="1">
    <citation type="submission" date="2015-03" db="EMBL/GenBank/DDBJ databases">
        <authorList>
            <person name="Nijsse Bart"/>
        </authorList>
    </citation>
    <scope>NUCLEOTIDE SEQUENCE [LARGE SCALE GENOMIC DNA]</scope>
</reference>
<evidence type="ECO:0000256" key="4">
    <source>
        <dbReference type="PIRSR" id="PIRSR015582-1"/>
    </source>
</evidence>
<keyword evidence="8" id="KW-1185">Reference proteome</keyword>
<dbReference type="PANTHER" id="PTHR32308:SF10">
    <property type="entry name" value="CITRATE LYASE SUBUNIT BETA"/>
    <property type="match status" value="1"/>
</dbReference>
<dbReference type="InterPro" id="IPR005000">
    <property type="entry name" value="Aldolase/citrate-lyase_domain"/>
</dbReference>
<organism evidence="7 8">
    <name type="scientific">Sporomusa ovata</name>
    <dbReference type="NCBI Taxonomy" id="2378"/>
    <lineage>
        <taxon>Bacteria</taxon>
        <taxon>Bacillati</taxon>
        <taxon>Bacillota</taxon>
        <taxon>Negativicutes</taxon>
        <taxon>Selenomonadales</taxon>
        <taxon>Sporomusaceae</taxon>
        <taxon>Sporomusa</taxon>
    </lineage>
</organism>
<feature type="binding site" evidence="5">
    <location>
        <position position="152"/>
    </location>
    <ligand>
        <name>Mg(2+)</name>
        <dbReference type="ChEBI" id="CHEBI:18420"/>
    </ligand>
</feature>
<protein>
    <submittedName>
        <fullName evidence="7">Citrate lyase beta chain</fullName>
        <ecNumber evidence="7">4.1.3.6</ecNumber>
    </submittedName>
</protein>
<feature type="binding site" evidence="4">
    <location>
        <position position="125"/>
    </location>
    <ligand>
        <name>substrate</name>
    </ligand>
</feature>
<dbReference type="InterPro" id="IPR011206">
    <property type="entry name" value="Citrate_lyase_beta/mcl1/mcl2"/>
</dbReference>
<evidence type="ECO:0000256" key="5">
    <source>
        <dbReference type="PIRSR" id="PIRSR015582-2"/>
    </source>
</evidence>
<keyword evidence="3 5" id="KW-0460">Magnesium</keyword>
<feature type="binding site" evidence="4">
    <location>
        <position position="66"/>
    </location>
    <ligand>
        <name>substrate</name>
    </ligand>
</feature>
<name>A0A0U1KXT8_9FIRM</name>
<feature type="binding site" evidence="5">
    <location>
        <position position="125"/>
    </location>
    <ligand>
        <name>Mg(2+)</name>
        <dbReference type="ChEBI" id="CHEBI:18420"/>
    </ligand>
</feature>
<dbReference type="Proteomes" id="UP000049855">
    <property type="component" value="Unassembled WGS sequence"/>
</dbReference>
<dbReference type="Gene3D" id="3.20.20.60">
    <property type="entry name" value="Phosphoenolpyruvate-binding domains"/>
    <property type="match status" value="1"/>
</dbReference>
<dbReference type="PIRSF" id="PIRSF015582">
    <property type="entry name" value="Cit_lyase_B"/>
    <property type="match status" value="1"/>
</dbReference>
<keyword evidence="7" id="KW-0456">Lyase</keyword>
<dbReference type="EC" id="4.1.3.6" evidence="7"/>
<evidence type="ECO:0000256" key="3">
    <source>
        <dbReference type="ARBA" id="ARBA00022842"/>
    </source>
</evidence>
<dbReference type="InterPro" id="IPR040442">
    <property type="entry name" value="Pyrv_kinase-like_dom_sf"/>
</dbReference>
<dbReference type="SUPFAM" id="SSF51621">
    <property type="entry name" value="Phosphoenolpyruvate/pyruvate domain"/>
    <property type="match status" value="1"/>
</dbReference>
<dbReference type="RefSeq" id="WP_021166955.1">
    <property type="nucleotide sequence ID" value="NZ_CTRP01000010.1"/>
</dbReference>
<dbReference type="Pfam" id="PF03328">
    <property type="entry name" value="HpcH_HpaI"/>
    <property type="match status" value="1"/>
</dbReference>
<feature type="domain" description="HpcH/HpaI aldolase/citrate lyase" evidence="6">
    <location>
        <begin position="5"/>
        <end position="220"/>
    </location>
</feature>
<dbReference type="EMBL" id="CTRP01000010">
    <property type="protein sequence ID" value="CQR72232.1"/>
    <property type="molecule type" value="Genomic_DNA"/>
</dbReference>
<evidence type="ECO:0000313" key="8">
    <source>
        <dbReference type="Proteomes" id="UP000049855"/>
    </source>
</evidence>
<evidence type="ECO:0000256" key="1">
    <source>
        <dbReference type="ARBA" id="ARBA00001946"/>
    </source>
</evidence>
<keyword evidence="2 5" id="KW-0479">Metal-binding</keyword>
<dbReference type="PANTHER" id="PTHR32308">
    <property type="entry name" value="LYASE BETA SUBUNIT, PUTATIVE (AFU_ORTHOLOGUE AFUA_4G13030)-RELATED"/>
    <property type="match status" value="1"/>
</dbReference>
<evidence type="ECO:0000259" key="6">
    <source>
        <dbReference type="Pfam" id="PF03328"/>
    </source>
</evidence>
<sequence>MDLRRTMLFMPGNNPGMLQNGGVFGADAIILDLEDAVAPQEKDAARILVAQALKTVDYGTSEKVVRINPLDTFACKDIPAIVPCCPDAILVPKVESPADIQEVAHLVATAEKPGQATVKLIALLETPRGIAEAYQIATADKRVVALAFGAEDYTASLGAKRTKEGTEIFTARTIVVNSAAAAGIQSIDTPFTDVNDREGLVADTQLAKQLGFKGKLTINPRQIDDIHNVFNPTAQDINWAERIIKAIRKAEAEGAGVASLDGKMVDAPIVARAELILYLSRLLGLAEEAYYE</sequence>
<dbReference type="GO" id="GO:0000287">
    <property type="term" value="F:magnesium ion binding"/>
    <property type="evidence" value="ECO:0007669"/>
    <property type="project" value="TreeGrafter"/>
</dbReference>
<dbReference type="InterPro" id="IPR015813">
    <property type="entry name" value="Pyrv/PenolPyrv_kinase-like_dom"/>
</dbReference>
<dbReference type="GO" id="GO:0006107">
    <property type="term" value="P:oxaloacetate metabolic process"/>
    <property type="evidence" value="ECO:0007669"/>
    <property type="project" value="TreeGrafter"/>
</dbReference>
<gene>
    <name evidence="7" type="ORF">SpAn4DRAFT_2692</name>
</gene>
<comment type="cofactor">
    <cofactor evidence="1">
        <name>Mg(2+)</name>
        <dbReference type="ChEBI" id="CHEBI:18420"/>
    </cofactor>
</comment>
<proteinExistence type="predicted"/>
<dbReference type="AlphaFoldDB" id="A0A0U1KXT8"/>